<sequence>MTPDYLKIIIDSFPENLKSDVTKVFSIIPLESKYKFDLISSDFYNVKVSEEILKVPVRIYFDEPKPQNENQLTEIQKDILNCFFTRHHNGFIREKRLNELSEKPEKWKTPFLVQLLGEYVYELFPIIDKKVNNNTLDFYKEFKNENPKYWQQTESRIASYWNKYYRYKFPKLKDYLGIEIINRIKKTNAQQQL</sequence>
<protein>
    <submittedName>
        <fullName evidence="1">Uncharacterized protein</fullName>
    </submittedName>
</protein>
<reference evidence="1 2" key="1">
    <citation type="submission" date="2023-03" db="EMBL/GenBank/DDBJ databases">
        <title>Strain YYF002 represents a novel species in the genus Winogradskyella isolated from seawater.</title>
        <authorList>
            <person name="Fu Z.-Y."/>
        </authorList>
    </citation>
    <scope>NUCLEOTIDE SEQUENCE [LARGE SCALE GENOMIC DNA]</scope>
    <source>
        <strain evidence="1 2">YYF002</strain>
    </source>
</reference>
<evidence type="ECO:0000313" key="2">
    <source>
        <dbReference type="Proteomes" id="UP001529085"/>
    </source>
</evidence>
<accession>A0ABT6G443</accession>
<organism evidence="1 2">
    <name type="scientific">Winogradskyella marincola</name>
    <dbReference type="NCBI Taxonomy" id="3037795"/>
    <lineage>
        <taxon>Bacteria</taxon>
        <taxon>Pseudomonadati</taxon>
        <taxon>Bacteroidota</taxon>
        <taxon>Flavobacteriia</taxon>
        <taxon>Flavobacteriales</taxon>
        <taxon>Flavobacteriaceae</taxon>
        <taxon>Winogradskyella</taxon>
    </lineage>
</organism>
<gene>
    <name evidence="1" type="ORF">P7122_12735</name>
</gene>
<dbReference type="RefSeq" id="WP_278006185.1">
    <property type="nucleotide sequence ID" value="NZ_JARSBN010000007.1"/>
</dbReference>
<comment type="caution">
    <text evidence="1">The sequence shown here is derived from an EMBL/GenBank/DDBJ whole genome shotgun (WGS) entry which is preliminary data.</text>
</comment>
<name>A0ABT6G443_9FLAO</name>
<dbReference type="Proteomes" id="UP001529085">
    <property type="component" value="Unassembled WGS sequence"/>
</dbReference>
<keyword evidence="2" id="KW-1185">Reference proteome</keyword>
<dbReference type="EMBL" id="JARSBN010000007">
    <property type="protein sequence ID" value="MDG4716745.1"/>
    <property type="molecule type" value="Genomic_DNA"/>
</dbReference>
<evidence type="ECO:0000313" key="1">
    <source>
        <dbReference type="EMBL" id="MDG4716745.1"/>
    </source>
</evidence>
<proteinExistence type="predicted"/>